<sequence length="117" mass="13481">MAQNSNLTPEDVLKIQITPICNQMNIEEEDIRRISSHILRNLTPSQRDILIDLTNRINSYRIESQRLDDDNLENVIYRGCEFSNLIDLVNSFVAEQSQKIIAINLSKAICFGWMDGI</sequence>
<keyword evidence="2" id="KW-1185">Reference proteome</keyword>
<organism evidence="1 2">
    <name type="scientific">Scutellospora calospora</name>
    <dbReference type="NCBI Taxonomy" id="85575"/>
    <lineage>
        <taxon>Eukaryota</taxon>
        <taxon>Fungi</taxon>
        <taxon>Fungi incertae sedis</taxon>
        <taxon>Mucoromycota</taxon>
        <taxon>Glomeromycotina</taxon>
        <taxon>Glomeromycetes</taxon>
        <taxon>Diversisporales</taxon>
        <taxon>Gigasporaceae</taxon>
        <taxon>Scutellospora</taxon>
    </lineage>
</organism>
<dbReference type="Proteomes" id="UP000789860">
    <property type="component" value="Unassembled WGS sequence"/>
</dbReference>
<protein>
    <submittedName>
        <fullName evidence="1">3048_t:CDS:1</fullName>
    </submittedName>
</protein>
<proteinExistence type="predicted"/>
<evidence type="ECO:0000313" key="1">
    <source>
        <dbReference type="EMBL" id="CAG8671655.1"/>
    </source>
</evidence>
<feature type="non-terminal residue" evidence="1">
    <location>
        <position position="117"/>
    </location>
</feature>
<comment type="caution">
    <text evidence="1">The sequence shown here is derived from an EMBL/GenBank/DDBJ whole genome shotgun (WGS) entry which is preliminary data.</text>
</comment>
<gene>
    <name evidence="1" type="ORF">SCALOS_LOCUS9402</name>
</gene>
<accession>A0ACA9NUP3</accession>
<dbReference type="EMBL" id="CAJVPM010029001">
    <property type="protein sequence ID" value="CAG8671655.1"/>
    <property type="molecule type" value="Genomic_DNA"/>
</dbReference>
<evidence type="ECO:0000313" key="2">
    <source>
        <dbReference type="Proteomes" id="UP000789860"/>
    </source>
</evidence>
<reference evidence="1" key="1">
    <citation type="submission" date="2021-06" db="EMBL/GenBank/DDBJ databases">
        <authorList>
            <person name="Kallberg Y."/>
            <person name="Tangrot J."/>
            <person name="Rosling A."/>
        </authorList>
    </citation>
    <scope>NUCLEOTIDE SEQUENCE</scope>
    <source>
        <strain evidence="1">AU212A</strain>
    </source>
</reference>
<name>A0ACA9NUP3_9GLOM</name>